<organism evidence="2 3">
    <name type="scientific">Mycolicibacterium crocinum</name>
    <dbReference type="NCBI Taxonomy" id="388459"/>
    <lineage>
        <taxon>Bacteria</taxon>
        <taxon>Bacillati</taxon>
        <taxon>Actinomycetota</taxon>
        <taxon>Actinomycetes</taxon>
        <taxon>Mycobacteriales</taxon>
        <taxon>Mycobacteriaceae</taxon>
        <taxon>Mycolicibacterium</taxon>
    </lineage>
</organism>
<dbReference type="InterPro" id="IPR010419">
    <property type="entry name" value="CO_DH_gsu"/>
</dbReference>
<name>A0ABY3TS64_9MYCO</name>
<protein>
    <submittedName>
        <fullName evidence="2">SRPBCC family protein</fullName>
    </submittedName>
</protein>
<proteinExistence type="predicted"/>
<dbReference type="InterPro" id="IPR023393">
    <property type="entry name" value="START-like_dom_sf"/>
</dbReference>
<keyword evidence="1" id="KW-0812">Transmembrane</keyword>
<dbReference type="CDD" id="cd07823">
    <property type="entry name" value="SRPBCC_5"/>
    <property type="match status" value="1"/>
</dbReference>
<evidence type="ECO:0000313" key="3">
    <source>
        <dbReference type="Proteomes" id="UP001055337"/>
    </source>
</evidence>
<evidence type="ECO:0000256" key="1">
    <source>
        <dbReference type="SAM" id="Phobius"/>
    </source>
</evidence>
<dbReference type="PANTHER" id="PTHR38588:SF1">
    <property type="entry name" value="BLL0334 PROTEIN"/>
    <property type="match status" value="1"/>
</dbReference>
<dbReference type="EMBL" id="CP092362">
    <property type="protein sequence ID" value="ULN42159.1"/>
    <property type="molecule type" value="Genomic_DNA"/>
</dbReference>
<dbReference type="RefSeq" id="WP_240178620.1">
    <property type="nucleotide sequence ID" value="NZ_CP092362.2"/>
</dbReference>
<keyword evidence="1" id="KW-0472">Membrane</keyword>
<keyword evidence="3" id="KW-1185">Reference proteome</keyword>
<dbReference type="Gene3D" id="3.30.530.20">
    <property type="match status" value="1"/>
</dbReference>
<dbReference type="SUPFAM" id="SSF55961">
    <property type="entry name" value="Bet v1-like"/>
    <property type="match status" value="1"/>
</dbReference>
<gene>
    <name evidence="2" type="ORF">MI149_03250</name>
</gene>
<keyword evidence="1" id="KW-1133">Transmembrane helix</keyword>
<sequence>MKIDNEFTVSVPIAKAWEVLSDLEQVAPLMPGAQLTGREGDDFLGKVKIKVGPVTSEFSGKAHFLERDEATHRAVVDGRGKEARGTGNAAAVVTLQLHEAGEQTRVTVETDLKIVGKLAQFGSSMLQQVSEKLLGQFVDSLEAKLAADDEPAAAPAADVVATPATPGAEALGTTAAPAARVAPASEPEPIDLLQLAGGTAVTKYAAAGVAALVLLILIAILRRRRTE</sequence>
<accession>A0ABY3TS64</accession>
<dbReference type="Proteomes" id="UP001055337">
    <property type="component" value="Chromosome"/>
</dbReference>
<dbReference type="PANTHER" id="PTHR38588">
    <property type="entry name" value="BLL0334 PROTEIN"/>
    <property type="match status" value="1"/>
</dbReference>
<reference evidence="2" key="1">
    <citation type="submission" date="2022-08" db="EMBL/GenBank/DDBJ databases">
        <title>Whole genome sequencing of non-tuberculosis mycobacteria type-strains.</title>
        <authorList>
            <person name="Igarashi Y."/>
            <person name="Osugi A."/>
            <person name="Mitarai S."/>
        </authorList>
    </citation>
    <scope>NUCLEOTIDE SEQUENCE</scope>
    <source>
        <strain evidence="2">JCM 16369</strain>
    </source>
</reference>
<feature type="transmembrane region" description="Helical" evidence="1">
    <location>
        <begin position="204"/>
        <end position="221"/>
    </location>
</feature>
<dbReference type="Pfam" id="PF06240">
    <property type="entry name" value="COXG"/>
    <property type="match status" value="1"/>
</dbReference>
<evidence type="ECO:0000313" key="2">
    <source>
        <dbReference type="EMBL" id="ULN42159.1"/>
    </source>
</evidence>